<feature type="transmembrane region" description="Helical" evidence="1">
    <location>
        <begin position="93"/>
        <end position="110"/>
    </location>
</feature>
<organism evidence="2">
    <name type="scientific">bioreactor metagenome</name>
    <dbReference type="NCBI Taxonomy" id="1076179"/>
    <lineage>
        <taxon>unclassified sequences</taxon>
        <taxon>metagenomes</taxon>
        <taxon>ecological metagenomes</taxon>
    </lineage>
</organism>
<feature type="transmembrane region" description="Helical" evidence="1">
    <location>
        <begin position="122"/>
        <end position="141"/>
    </location>
</feature>
<sequence>MSKRRATAKHSIGPGFRSRPAWIAVIGWWSAVVLAIVATVLLNSWLADETRIGAQRAGIWLAGFAALAAITGWVGSIGSVLKDDGRVRAGASCLLAIPIVSLVMGIIAVSSTVERPTDPLPVLWVIISGLLLLVGTLLIVLPEHLGTS</sequence>
<keyword evidence="1" id="KW-1133">Transmembrane helix</keyword>
<evidence type="ECO:0000313" key="2">
    <source>
        <dbReference type="EMBL" id="MPM43861.1"/>
    </source>
</evidence>
<accession>A0A644ZVE2</accession>
<dbReference type="InterPro" id="IPR036259">
    <property type="entry name" value="MFS_trans_sf"/>
</dbReference>
<comment type="caution">
    <text evidence="2">The sequence shown here is derived from an EMBL/GenBank/DDBJ whole genome shotgun (WGS) entry which is preliminary data.</text>
</comment>
<feature type="transmembrane region" description="Helical" evidence="1">
    <location>
        <begin position="58"/>
        <end position="81"/>
    </location>
</feature>
<keyword evidence="1" id="KW-0812">Transmembrane</keyword>
<proteinExistence type="predicted"/>
<protein>
    <submittedName>
        <fullName evidence="2">Uncharacterized protein</fullName>
    </submittedName>
</protein>
<keyword evidence="1" id="KW-0472">Membrane</keyword>
<reference evidence="2" key="1">
    <citation type="submission" date="2019-08" db="EMBL/GenBank/DDBJ databases">
        <authorList>
            <person name="Kucharzyk K."/>
            <person name="Murdoch R.W."/>
            <person name="Higgins S."/>
            <person name="Loffler F."/>
        </authorList>
    </citation>
    <scope>NUCLEOTIDE SEQUENCE</scope>
</reference>
<dbReference type="SUPFAM" id="SSF103473">
    <property type="entry name" value="MFS general substrate transporter"/>
    <property type="match status" value="1"/>
</dbReference>
<name>A0A644ZVE2_9ZZZZ</name>
<gene>
    <name evidence="2" type="ORF">SDC9_90538</name>
</gene>
<feature type="transmembrane region" description="Helical" evidence="1">
    <location>
        <begin position="21"/>
        <end position="46"/>
    </location>
</feature>
<evidence type="ECO:0000256" key="1">
    <source>
        <dbReference type="SAM" id="Phobius"/>
    </source>
</evidence>
<dbReference type="EMBL" id="VSSQ01010261">
    <property type="protein sequence ID" value="MPM43861.1"/>
    <property type="molecule type" value="Genomic_DNA"/>
</dbReference>
<dbReference type="AlphaFoldDB" id="A0A644ZVE2"/>